<keyword evidence="1" id="KW-1185">Reference proteome</keyword>
<dbReference type="KEGG" id="jre:118347630"/>
<dbReference type="OrthoDB" id="1938922at2759"/>
<dbReference type="Proteomes" id="UP000235220">
    <property type="component" value="Chromosome 2"/>
</dbReference>
<reference evidence="2" key="1">
    <citation type="submission" date="2025-08" db="UniProtKB">
        <authorList>
            <consortium name="RefSeq"/>
        </authorList>
    </citation>
    <scope>IDENTIFICATION</scope>
    <source>
        <tissue evidence="2">Leaves</tissue>
    </source>
</reference>
<gene>
    <name evidence="2" type="primary">LOC118347630</name>
</gene>
<evidence type="ECO:0000313" key="2">
    <source>
        <dbReference type="RefSeq" id="XP_035543245.1"/>
    </source>
</evidence>
<name>A0A6P9E593_JUGRE</name>
<sequence>MESLTRLEQVSTVNDYKAEFEILSNRIKGLSEKNKLSCFLSGLRDEIRLPVRMLTPSSLNDAFGLDKIQEQYVVSIRKPWRNSLTDSSKFSPESSLLKPRQTPSILGAPRVSPLARLPYHKVSESQMVERRKKGLCYFCDAKWQPGHKCARPKLFLLEGMEFGESSGEENIDVTREVVVELVEVEAKMASISLQSMLGGGGPKTMRLIAYIGIKKLVILIDTSSKHNFVDIVVVARCKLHVQLG</sequence>
<dbReference type="AlphaFoldDB" id="A0A6P9E593"/>
<dbReference type="RefSeq" id="XP_035543245.1">
    <property type="nucleotide sequence ID" value="XM_035687352.1"/>
</dbReference>
<accession>A0A6P9E593</accession>
<proteinExistence type="predicted"/>
<evidence type="ECO:0000313" key="1">
    <source>
        <dbReference type="Proteomes" id="UP000235220"/>
    </source>
</evidence>
<protein>
    <submittedName>
        <fullName evidence="2">Uncharacterized protein LOC118347630</fullName>
    </submittedName>
</protein>
<dbReference type="GeneID" id="118347630"/>
<dbReference type="InParanoid" id="A0A6P9E593"/>
<organism evidence="1 2">
    <name type="scientific">Juglans regia</name>
    <name type="common">English walnut</name>
    <dbReference type="NCBI Taxonomy" id="51240"/>
    <lineage>
        <taxon>Eukaryota</taxon>
        <taxon>Viridiplantae</taxon>
        <taxon>Streptophyta</taxon>
        <taxon>Embryophyta</taxon>
        <taxon>Tracheophyta</taxon>
        <taxon>Spermatophyta</taxon>
        <taxon>Magnoliopsida</taxon>
        <taxon>eudicotyledons</taxon>
        <taxon>Gunneridae</taxon>
        <taxon>Pentapetalae</taxon>
        <taxon>rosids</taxon>
        <taxon>fabids</taxon>
        <taxon>Fagales</taxon>
        <taxon>Juglandaceae</taxon>
        <taxon>Juglans</taxon>
    </lineage>
</organism>